<dbReference type="AlphaFoldDB" id="A0AAD5RKI6"/>
<evidence type="ECO:0000313" key="1">
    <source>
        <dbReference type="EMBL" id="KAJ2896064.1"/>
    </source>
</evidence>
<sequence>MAAVALVRACDHAESNVLSLEAANREELWRGILNASVGTETVERRVTMDGIAQAETKTLEDVITRLENSEVDLWRHKNCRQIDRVLESQTTTSLSTVQPFLQEPSIRPQVGYSDPGCETLLRLTCAALELADDSVGRLFEGDQYRAESTVPATGEGTFNQYRLQQRLWQVDMITCASSFADITETLWGK</sequence>
<dbReference type="Proteomes" id="UP001201980">
    <property type="component" value="Unassembled WGS sequence"/>
</dbReference>
<evidence type="ECO:0000313" key="2">
    <source>
        <dbReference type="Proteomes" id="UP001201980"/>
    </source>
</evidence>
<name>A0AAD5RKI6_9PEZI</name>
<dbReference type="EMBL" id="JAKWBI020000355">
    <property type="protein sequence ID" value="KAJ2896064.1"/>
    <property type="molecule type" value="Genomic_DNA"/>
</dbReference>
<accession>A0AAD5RKI6</accession>
<comment type="caution">
    <text evidence="1">The sequence shown here is derived from an EMBL/GenBank/DDBJ whole genome shotgun (WGS) entry which is preliminary data.</text>
</comment>
<organism evidence="1 2">
    <name type="scientific">Zalerion maritima</name>
    <dbReference type="NCBI Taxonomy" id="339359"/>
    <lineage>
        <taxon>Eukaryota</taxon>
        <taxon>Fungi</taxon>
        <taxon>Dikarya</taxon>
        <taxon>Ascomycota</taxon>
        <taxon>Pezizomycotina</taxon>
        <taxon>Sordariomycetes</taxon>
        <taxon>Lulworthiomycetidae</taxon>
        <taxon>Lulworthiales</taxon>
        <taxon>Lulworthiaceae</taxon>
        <taxon>Zalerion</taxon>
    </lineage>
</organism>
<reference evidence="1" key="1">
    <citation type="submission" date="2022-07" db="EMBL/GenBank/DDBJ databases">
        <title>Draft genome sequence of Zalerion maritima ATCC 34329, a (micro)plastics degrading marine fungus.</title>
        <authorList>
            <person name="Paco A."/>
            <person name="Goncalves M.F.M."/>
            <person name="Rocha-Santos T.A.P."/>
            <person name="Alves A."/>
        </authorList>
    </citation>
    <scope>NUCLEOTIDE SEQUENCE</scope>
    <source>
        <strain evidence="1">ATCC 34329</strain>
    </source>
</reference>
<proteinExistence type="predicted"/>
<gene>
    <name evidence="1" type="ORF">MKZ38_005892</name>
</gene>
<keyword evidence="2" id="KW-1185">Reference proteome</keyword>
<protein>
    <submittedName>
        <fullName evidence="1">Uncharacterized protein</fullName>
    </submittedName>
</protein>